<dbReference type="PANTHER" id="PTHR43445">
    <property type="entry name" value="UDP-N-ACETYLMURAMATE--L-ALANINE LIGASE-RELATED"/>
    <property type="match status" value="1"/>
</dbReference>
<proteinExistence type="inferred from homology"/>
<feature type="binding site" evidence="14">
    <location>
        <begin position="122"/>
        <end position="128"/>
    </location>
    <ligand>
        <name>ATP</name>
        <dbReference type="ChEBI" id="CHEBI:30616"/>
    </ligand>
</feature>
<dbReference type="Gene3D" id="3.90.190.20">
    <property type="entry name" value="Mur ligase, C-terminal domain"/>
    <property type="match status" value="1"/>
</dbReference>
<dbReference type="UniPathway" id="UPA00219"/>
<dbReference type="InterPro" id="IPR036565">
    <property type="entry name" value="Mur-like_cat_sf"/>
</dbReference>
<dbReference type="NCBIfam" id="TIGR01082">
    <property type="entry name" value="murC"/>
    <property type="match status" value="1"/>
</dbReference>
<dbReference type="EC" id="6.3.2.8" evidence="3 14"/>
<dbReference type="SUPFAM" id="SSF53623">
    <property type="entry name" value="MurD-like peptide ligases, catalytic domain"/>
    <property type="match status" value="1"/>
</dbReference>
<keyword evidence="9 14" id="KW-0133">Cell shape</keyword>
<dbReference type="InterPro" id="IPR050061">
    <property type="entry name" value="MurCDEF_pg_biosynth"/>
</dbReference>
<dbReference type="InterPro" id="IPR000713">
    <property type="entry name" value="Mur_ligase_N"/>
</dbReference>
<keyword evidence="5 14" id="KW-0436">Ligase</keyword>
<comment type="catalytic activity">
    <reaction evidence="13 14">
        <text>UDP-N-acetyl-alpha-D-muramate + L-alanine + ATP = UDP-N-acetyl-alpha-D-muramoyl-L-alanine + ADP + phosphate + H(+)</text>
        <dbReference type="Rhea" id="RHEA:23372"/>
        <dbReference type="ChEBI" id="CHEBI:15378"/>
        <dbReference type="ChEBI" id="CHEBI:30616"/>
        <dbReference type="ChEBI" id="CHEBI:43474"/>
        <dbReference type="ChEBI" id="CHEBI:57972"/>
        <dbReference type="ChEBI" id="CHEBI:70757"/>
        <dbReference type="ChEBI" id="CHEBI:83898"/>
        <dbReference type="ChEBI" id="CHEBI:456216"/>
        <dbReference type="EC" id="6.3.2.8"/>
    </reaction>
</comment>
<protein>
    <recommendedName>
        <fullName evidence="3 14">UDP-N-acetylmuramate--L-alanine ligase</fullName>
        <ecNumber evidence="3 14">6.3.2.8</ecNumber>
    </recommendedName>
    <alternativeName>
        <fullName evidence="14">UDP-N-acetylmuramoyl-L-alanine synthetase</fullName>
    </alternativeName>
</protein>
<evidence type="ECO:0000256" key="9">
    <source>
        <dbReference type="ARBA" id="ARBA00022960"/>
    </source>
</evidence>
<dbReference type="RefSeq" id="WP_142110902.1">
    <property type="nucleotide sequence ID" value="NZ_BAAATB010000005.1"/>
</dbReference>
<dbReference type="InterPro" id="IPR036615">
    <property type="entry name" value="Mur_ligase_C_dom_sf"/>
</dbReference>
<dbReference type="GO" id="GO:0051301">
    <property type="term" value="P:cell division"/>
    <property type="evidence" value="ECO:0007669"/>
    <property type="project" value="UniProtKB-KW"/>
</dbReference>
<dbReference type="Gene3D" id="3.40.1190.10">
    <property type="entry name" value="Mur-like, catalytic domain"/>
    <property type="match status" value="1"/>
</dbReference>
<evidence type="ECO:0000256" key="6">
    <source>
        <dbReference type="ARBA" id="ARBA00022618"/>
    </source>
</evidence>
<dbReference type="Pfam" id="PF08245">
    <property type="entry name" value="Mur_ligase_M"/>
    <property type="match status" value="1"/>
</dbReference>
<evidence type="ECO:0000256" key="11">
    <source>
        <dbReference type="ARBA" id="ARBA00023306"/>
    </source>
</evidence>
<keyword evidence="19" id="KW-1185">Reference proteome</keyword>
<dbReference type="GO" id="GO:0071555">
    <property type="term" value="P:cell wall organization"/>
    <property type="evidence" value="ECO:0007669"/>
    <property type="project" value="UniProtKB-KW"/>
</dbReference>
<dbReference type="HAMAP" id="MF_00046">
    <property type="entry name" value="MurC"/>
    <property type="match status" value="1"/>
</dbReference>
<dbReference type="InterPro" id="IPR004101">
    <property type="entry name" value="Mur_ligase_C"/>
</dbReference>
<evidence type="ECO:0000256" key="13">
    <source>
        <dbReference type="ARBA" id="ARBA00047833"/>
    </source>
</evidence>
<evidence type="ECO:0000256" key="10">
    <source>
        <dbReference type="ARBA" id="ARBA00022984"/>
    </source>
</evidence>
<evidence type="ECO:0000259" key="16">
    <source>
        <dbReference type="Pfam" id="PF02875"/>
    </source>
</evidence>
<dbReference type="Pfam" id="PF01225">
    <property type="entry name" value="Mur_ligase"/>
    <property type="match status" value="1"/>
</dbReference>
<evidence type="ECO:0000256" key="12">
    <source>
        <dbReference type="ARBA" id="ARBA00023316"/>
    </source>
</evidence>
<dbReference type="EMBL" id="VFNV01000001">
    <property type="protein sequence ID" value="TQK75498.1"/>
    <property type="molecule type" value="Genomic_DNA"/>
</dbReference>
<comment type="function">
    <text evidence="14">Cell wall formation.</text>
</comment>
<dbReference type="OrthoDB" id="9804126at2"/>
<evidence type="ECO:0000256" key="2">
    <source>
        <dbReference type="ARBA" id="ARBA00004752"/>
    </source>
</evidence>
<reference evidence="18 19" key="1">
    <citation type="submission" date="2019-06" db="EMBL/GenBank/DDBJ databases">
        <title>Sequencing the genomes of 1000 actinobacteria strains.</title>
        <authorList>
            <person name="Klenk H.-P."/>
        </authorList>
    </citation>
    <scope>NUCLEOTIDE SEQUENCE [LARGE SCALE GENOMIC DNA]</scope>
    <source>
        <strain evidence="18 19">DSM 10596</strain>
    </source>
</reference>
<organism evidence="18 19">
    <name type="scientific">Rarobacter incanus</name>
    <dbReference type="NCBI Taxonomy" id="153494"/>
    <lineage>
        <taxon>Bacteria</taxon>
        <taxon>Bacillati</taxon>
        <taxon>Actinomycetota</taxon>
        <taxon>Actinomycetes</taxon>
        <taxon>Micrococcales</taxon>
        <taxon>Rarobacteraceae</taxon>
        <taxon>Rarobacter</taxon>
    </lineage>
</organism>
<name>A0A542SLQ1_9MICO</name>
<comment type="subcellular location">
    <subcellularLocation>
        <location evidence="1 14">Cytoplasm</location>
    </subcellularLocation>
</comment>
<dbReference type="GO" id="GO:0009252">
    <property type="term" value="P:peptidoglycan biosynthetic process"/>
    <property type="evidence" value="ECO:0007669"/>
    <property type="project" value="UniProtKB-UniRule"/>
</dbReference>
<keyword evidence="12 14" id="KW-0961">Cell wall biogenesis/degradation</keyword>
<comment type="pathway">
    <text evidence="2 14">Cell wall biogenesis; peptidoglycan biosynthesis.</text>
</comment>
<accession>A0A542SLQ1</accession>
<dbReference type="SUPFAM" id="SSF51984">
    <property type="entry name" value="MurCD N-terminal domain"/>
    <property type="match status" value="1"/>
</dbReference>
<dbReference type="GO" id="GO:0005524">
    <property type="term" value="F:ATP binding"/>
    <property type="evidence" value="ECO:0007669"/>
    <property type="project" value="UniProtKB-UniRule"/>
</dbReference>
<dbReference type="Proteomes" id="UP000316181">
    <property type="component" value="Unassembled WGS sequence"/>
</dbReference>
<evidence type="ECO:0000256" key="14">
    <source>
        <dbReference type="HAMAP-Rule" id="MF_00046"/>
    </source>
</evidence>
<dbReference type="AlphaFoldDB" id="A0A542SLQ1"/>
<keyword evidence="10 14" id="KW-0573">Peptidoglycan synthesis</keyword>
<evidence type="ECO:0000256" key="5">
    <source>
        <dbReference type="ARBA" id="ARBA00022598"/>
    </source>
</evidence>
<keyword evidence="4 14" id="KW-0963">Cytoplasm</keyword>
<evidence type="ECO:0000256" key="7">
    <source>
        <dbReference type="ARBA" id="ARBA00022741"/>
    </source>
</evidence>
<dbReference type="Pfam" id="PF02875">
    <property type="entry name" value="Mur_ligase_C"/>
    <property type="match status" value="1"/>
</dbReference>
<evidence type="ECO:0000313" key="18">
    <source>
        <dbReference type="EMBL" id="TQK75498.1"/>
    </source>
</evidence>
<comment type="caution">
    <text evidence="18">The sequence shown here is derived from an EMBL/GenBank/DDBJ whole genome shotgun (WGS) entry which is preliminary data.</text>
</comment>
<dbReference type="InterPro" id="IPR005758">
    <property type="entry name" value="UDP-N-AcMur_Ala_ligase_MurC"/>
</dbReference>
<dbReference type="InterPro" id="IPR013221">
    <property type="entry name" value="Mur_ligase_cen"/>
</dbReference>
<evidence type="ECO:0000256" key="1">
    <source>
        <dbReference type="ARBA" id="ARBA00004496"/>
    </source>
</evidence>
<feature type="domain" description="Mur ligase N-terminal catalytic" evidence="15">
    <location>
        <begin position="17"/>
        <end position="114"/>
    </location>
</feature>
<evidence type="ECO:0000259" key="15">
    <source>
        <dbReference type="Pfam" id="PF01225"/>
    </source>
</evidence>
<keyword evidence="6 14" id="KW-0132">Cell division</keyword>
<dbReference type="SUPFAM" id="SSF53244">
    <property type="entry name" value="MurD-like peptide ligases, peptide-binding domain"/>
    <property type="match status" value="1"/>
</dbReference>
<evidence type="ECO:0000259" key="17">
    <source>
        <dbReference type="Pfam" id="PF08245"/>
    </source>
</evidence>
<dbReference type="GO" id="GO:0005737">
    <property type="term" value="C:cytoplasm"/>
    <property type="evidence" value="ECO:0007669"/>
    <property type="project" value="UniProtKB-SubCell"/>
</dbReference>
<feature type="domain" description="Mur ligase C-terminal" evidence="16">
    <location>
        <begin position="335"/>
        <end position="464"/>
    </location>
</feature>
<gene>
    <name evidence="14" type="primary">murC</name>
    <name evidence="18" type="ORF">FB389_0125</name>
</gene>
<feature type="domain" description="Mur ligase central" evidence="17">
    <location>
        <begin position="120"/>
        <end position="313"/>
    </location>
</feature>
<dbReference type="GO" id="GO:0008360">
    <property type="term" value="P:regulation of cell shape"/>
    <property type="evidence" value="ECO:0007669"/>
    <property type="project" value="UniProtKB-KW"/>
</dbReference>
<dbReference type="Gene3D" id="3.40.50.720">
    <property type="entry name" value="NAD(P)-binding Rossmann-like Domain"/>
    <property type="match status" value="1"/>
</dbReference>
<dbReference type="GO" id="GO:0008763">
    <property type="term" value="F:UDP-N-acetylmuramate-L-alanine ligase activity"/>
    <property type="evidence" value="ECO:0007669"/>
    <property type="project" value="UniProtKB-UniRule"/>
</dbReference>
<keyword evidence="7 14" id="KW-0547">Nucleotide-binding</keyword>
<dbReference type="PANTHER" id="PTHR43445:SF3">
    <property type="entry name" value="UDP-N-ACETYLMURAMATE--L-ALANINE LIGASE"/>
    <property type="match status" value="1"/>
</dbReference>
<keyword evidence="11 14" id="KW-0131">Cell cycle</keyword>
<evidence type="ECO:0000256" key="4">
    <source>
        <dbReference type="ARBA" id="ARBA00022490"/>
    </source>
</evidence>
<evidence type="ECO:0000313" key="19">
    <source>
        <dbReference type="Proteomes" id="UP000316181"/>
    </source>
</evidence>
<comment type="similarity">
    <text evidence="14">Belongs to the MurCDEF family.</text>
</comment>
<evidence type="ECO:0000256" key="8">
    <source>
        <dbReference type="ARBA" id="ARBA00022840"/>
    </source>
</evidence>
<sequence>MTSQPVFDRNDPRTWGTVHLIAVGGAGMSVVAQLLADLGLDVQGSDAHDSANLKSARARGIRVWVGHDPAHVQGADTVVVSSAIGDTNCELVAARAAGLPVLHRSEALAAVANPRRLIAVAGAHGKTTTTAMIAVMLRELGDDPSFAVGGSVKLASGTVSGGHSGTGESMVIEADESDGSFLNYRPAIAVINNIEPDHLDHYGSAAAFDRAFVSFAGCVRPGGLIVTNSDDPGTRRLLRTLAAPGNGTARSPRVVTVGFDQAADYRIGNVEIPGKDAVTSAIVRPRGHGPVPLELQVPGEHNVRNAAMALAVAAELGFDVNDAARALHQFIGTGRRFETRGVVGGVRVIDDYAHHPTEVAALITAASKVAAPGRVLVIFQPHLYSRTQNFADEFARALELADHALVTSVYPAREAPRTDVGGFTIVKAAGAKSRLESVDDMHAAARRAAAMARPGDVIALVGAGDITTVADEVLAALADSAGVS</sequence>
<evidence type="ECO:0000256" key="3">
    <source>
        <dbReference type="ARBA" id="ARBA00012211"/>
    </source>
</evidence>
<keyword evidence="8 14" id="KW-0067">ATP-binding</keyword>